<evidence type="ECO:0000256" key="2">
    <source>
        <dbReference type="ARBA" id="ARBA00004123"/>
    </source>
</evidence>
<keyword evidence="6" id="KW-0862">Zinc</keyword>
<evidence type="ECO:0000256" key="6">
    <source>
        <dbReference type="ARBA" id="ARBA00022833"/>
    </source>
</evidence>
<sequence>NDLPGRSIQPHRAASLSRFREKRKERCFEKKIRYNVRKEVALRMQRKKGQFASSKAKPDEMGSDWSATQDESMLETSCMHCGISSKSTPMMRRGPAGPRTLCNACGLKWANKGVLRDLPKVPNGGSQDASAKATAQGDVEASDSDAGNLRENLVSATNNSAVNVEMGRVNRTAYGEEVDHQAAVRMSGGDGDFGGFYGGGEAMEGVEEVAQVKHGNENGYGGGYKAVQSARTSELTISFEGEVYVFPAVTPQKVQAVLLLLGAADANSSGPSSDFLLQQNARKERCFEKKIRYTCRKEIAQRMHRKNGQFASLRDSYNTDGGNSESSNGTPHSDSVLHRCQHCGIDEKATPAMRRGPAGPRTLCNACGLMWANKGTLRDLRKGGRHAASDQNEAGTPDIKSATMEPENYANLDEEGSLEENKPVPLDSRDSMRSNEQDLLETGQTVGNSSIIHVENPSINIDDEDFEDTLDELGNVSSSEFEIPGNFDDQVVVF</sequence>
<feature type="region of interest" description="Disordered" evidence="13">
    <location>
        <begin position="306"/>
        <end position="335"/>
    </location>
</feature>
<keyword evidence="9" id="KW-0010">Activator</keyword>
<gene>
    <name evidence="16" type="ORF">Tsubulata_046697</name>
</gene>
<accession>A0A9Q0JB54</accession>
<evidence type="ECO:0000313" key="17">
    <source>
        <dbReference type="Proteomes" id="UP001141552"/>
    </source>
</evidence>
<dbReference type="SUPFAM" id="SSF57716">
    <property type="entry name" value="Glucocorticoid receptor-like (DNA-binding domain)"/>
    <property type="match status" value="2"/>
</dbReference>
<keyword evidence="17" id="KW-1185">Reference proteome</keyword>
<dbReference type="PANTHER" id="PTHR46125">
    <property type="entry name" value="GATA TRANSCRIPTION FACTOR 28"/>
    <property type="match status" value="1"/>
</dbReference>
<dbReference type="CDD" id="cd00202">
    <property type="entry name" value="ZnF_GATA"/>
    <property type="match status" value="2"/>
</dbReference>
<comment type="similarity">
    <text evidence="3">Belongs to the type IV zinc-finger family. Class C subfamily.</text>
</comment>
<comment type="subcellular location">
    <subcellularLocation>
        <location evidence="2 12">Nucleus</location>
    </subcellularLocation>
</comment>
<keyword evidence="5" id="KW-0863">Zinc-finger</keyword>
<dbReference type="GO" id="GO:0008270">
    <property type="term" value="F:zinc ion binding"/>
    <property type="evidence" value="ECO:0007669"/>
    <property type="project" value="UniProtKB-KW"/>
</dbReference>
<evidence type="ECO:0000256" key="1">
    <source>
        <dbReference type="ARBA" id="ARBA00002206"/>
    </source>
</evidence>
<evidence type="ECO:0000256" key="7">
    <source>
        <dbReference type="ARBA" id="ARBA00023015"/>
    </source>
</evidence>
<dbReference type="Gene3D" id="3.30.50.10">
    <property type="entry name" value="Erythroid Transcription Factor GATA-1, subunit A"/>
    <property type="match status" value="2"/>
</dbReference>
<evidence type="ECO:0000256" key="9">
    <source>
        <dbReference type="ARBA" id="ARBA00023159"/>
    </source>
</evidence>
<feature type="compositionally biased region" description="Polar residues" evidence="13">
    <location>
        <begin position="315"/>
        <end position="333"/>
    </location>
</feature>
<dbReference type="SMART" id="SM00401">
    <property type="entry name" value="ZnF_GATA"/>
    <property type="match status" value="2"/>
</dbReference>
<evidence type="ECO:0000256" key="5">
    <source>
        <dbReference type="ARBA" id="ARBA00022771"/>
    </source>
</evidence>
<evidence type="ECO:0000259" key="14">
    <source>
        <dbReference type="PROSITE" id="PS51017"/>
    </source>
</evidence>
<evidence type="ECO:0000256" key="8">
    <source>
        <dbReference type="ARBA" id="ARBA00023125"/>
    </source>
</evidence>
<name>A0A9Q0JB54_9ROSI</name>
<dbReference type="OrthoDB" id="2162994at2759"/>
<comment type="function">
    <text evidence="1">Transcriptional activator that specifically binds 5'-GATA-3' or 5'-GAT-3' motifs within gene promoters.</text>
</comment>
<feature type="domain" description="CCT" evidence="14">
    <location>
        <begin position="12"/>
        <end position="54"/>
    </location>
</feature>
<feature type="region of interest" description="Disordered" evidence="13">
    <location>
        <begin position="1"/>
        <end position="21"/>
    </location>
</feature>
<evidence type="ECO:0000259" key="15">
    <source>
        <dbReference type="PROSITE" id="PS51320"/>
    </source>
</evidence>
<dbReference type="PANTHER" id="PTHR46125:SF24">
    <property type="entry name" value="GATA TRANSCRIPTION FACTOR 18"/>
    <property type="match status" value="1"/>
</dbReference>
<evidence type="ECO:0000256" key="4">
    <source>
        <dbReference type="ARBA" id="ARBA00022723"/>
    </source>
</evidence>
<dbReference type="GO" id="GO:0005634">
    <property type="term" value="C:nucleus"/>
    <property type="evidence" value="ECO:0007669"/>
    <property type="project" value="UniProtKB-SubCell"/>
</dbReference>
<feature type="region of interest" description="Disordered" evidence="13">
    <location>
        <begin position="118"/>
        <end position="146"/>
    </location>
</feature>
<dbReference type="Pfam" id="PF06200">
    <property type="entry name" value="tify"/>
    <property type="match status" value="1"/>
</dbReference>
<dbReference type="GO" id="GO:0043565">
    <property type="term" value="F:sequence-specific DNA binding"/>
    <property type="evidence" value="ECO:0007669"/>
    <property type="project" value="InterPro"/>
</dbReference>
<dbReference type="EMBL" id="JAKUCV010004517">
    <property type="protein sequence ID" value="KAJ4835123.1"/>
    <property type="molecule type" value="Genomic_DNA"/>
</dbReference>
<dbReference type="InterPro" id="IPR000679">
    <property type="entry name" value="Znf_GATA"/>
</dbReference>
<feature type="region of interest" description="Disordered" evidence="13">
    <location>
        <begin position="382"/>
        <end position="432"/>
    </location>
</feature>
<dbReference type="PROSITE" id="PS00344">
    <property type="entry name" value="GATA_ZN_FINGER_1"/>
    <property type="match status" value="2"/>
</dbReference>
<dbReference type="AlphaFoldDB" id="A0A9Q0JB54"/>
<keyword evidence="10" id="KW-0804">Transcription</keyword>
<feature type="non-terminal residue" evidence="16">
    <location>
        <position position="1"/>
    </location>
</feature>
<proteinExistence type="inferred from homology"/>
<keyword evidence="7" id="KW-0805">Transcription regulation</keyword>
<dbReference type="PROSITE" id="PS51320">
    <property type="entry name" value="TIFY"/>
    <property type="match status" value="1"/>
</dbReference>
<keyword evidence="11 12" id="KW-0539">Nucleus</keyword>
<dbReference type="InterPro" id="IPR010402">
    <property type="entry name" value="CCT_domain"/>
</dbReference>
<feature type="domain" description="Tify" evidence="15">
    <location>
        <begin position="228"/>
        <end position="263"/>
    </location>
</feature>
<evidence type="ECO:0000256" key="10">
    <source>
        <dbReference type="ARBA" id="ARBA00023163"/>
    </source>
</evidence>
<dbReference type="InterPro" id="IPR045280">
    <property type="entry name" value="TIFY-like"/>
</dbReference>
<evidence type="ECO:0000313" key="16">
    <source>
        <dbReference type="EMBL" id="KAJ4835123.1"/>
    </source>
</evidence>
<dbReference type="InterPro" id="IPR010399">
    <property type="entry name" value="Tify_dom"/>
</dbReference>
<keyword evidence="8" id="KW-0238">DNA-binding</keyword>
<organism evidence="16 17">
    <name type="scientific">Turnera subulata</name>
    <dbReference type="NCBI Taxonomy" id="218843"/>
    <lineage>
        <taxon>Eukaryota</taxon>
        <taxon>Viridiplantae</taxon>
        <taxon>Streptophyta</taxon>
        <taxon>Embryophyta</taxon>
        <taxon>Tracheophyta</taxon>
        <taxon>Spermatophyta</taxon>
        <taxon>Magnoliopsida</taxon>
        <taxon>eudicotyledons</taxon>
        <taxon>Gunneridae</taxon>
        <taxon>Pentapetalae</taxon>
        <taxon>rosids</taxon>
        <taxon>fabids</taxon>
        <taxon>Malpighiales</taxon>
        <taxon>Passifloraceae</taxon>
        <taxon>Turnera</taxon>
    </lineage>
</organism>
<dbReference type="Pfam" id="PF00320">
    <property type="entry name" value="GATA"/>
    <property type="match status" value="2"/>
</dbReference>
<reference evidence="16" key="1">
    <citation type="submission" date="2022-02" db="EMBL/GenBank/DDBJ databases">
        <authorList>
            <person name="Henning P.M."/>
            <person name="McCubbin A.G."/>
            <person name="Shore J.S."/>
        </authorList>
    </citation>
    <scope>NUCLEOTIDE SEQUENCE</scope>
    <source>
        <strain evidence="16">F60SS</strain>
        <tissue evidence="16">Leaves</tissue>
    </source>
</reference>
<dbReference type="GO" id="GO:0006355">
    <property type="term" value="P:regulation of DNA-templated transcription"/>
    <property type="evidence" value="ECO:0007669"/>
    <property type="project" value="InterPro"/>
</dbReference>
<feature type="domain" description="CCT" evidence="14">
    <location>
        <begin position="271"/>
        <end position="313"/>
    </location>
</feature>
<comment type="caution">
    <text evidence="16">The sequence shown here is derived from an EMBL/GenBank/DDBJ whole genome shotgun (WGS) entry which is preliminary data.</text>
</comment>
<evidence type="ECO:0000256" key="11">
    <source>
        <dbReference type="ARBA" id="ARBA00023242"/>
    </source>
</evidence>
<dbReference type="Proteomes" id="UP001141552">
    <property type="component" value="Unassembled WGS sequence"/>
</dbReference>
<dbReference type="SMART" id="SM00979">
    <property type="entry name" value="TIFY"/>
    <property type="match status" value="1"/>
</dbReference>
<keyword evidence="4" id="KW-0479">Metal-binding</keyword>
<evidence type="ECO:0000256" key="3">
    <source>
        <dbReference type="ARBA" id="ARBA00007722"/>
    </source>
</evidence>
<feature type="compositionally biased region" description="Basic and acidic residues" evidence="13">
    <location>
        <begin position="419"/>
        <end position="432"/>
    </location>
</feature>
<reference evidence="16" key="2">
    <citation type="journal article" date="2023" name="Plants (Basel)">
        <title>Annotation of the Turnera subulata (Passifloraceae) Draft Genome Reveals the S-Locus Evolved after the Divergence of Turneroideae from Passifloroideae in a Stepwise Manner.</title>
        <authorList>
            <person name="Henning P.M."/>
            <person name="Roalson E.H."/>
            <person name="Mir W."/>
            <person name="McCubbin A.G."/>
            <person name="Shore J.S."/>
        </authorList>
    </citation>
    <scope>NUCLEOTIDE SEQUENCE</scope>
    <source>
        <strain evidence="16">F60SS</strain>
    </source>
</reference>
<dbReference type="Pfam" id="PF06203">
    <property type="entry name" value="CCT"/>
    <property type="match status" value="2"/>
</dbReference>
<dbReference type="PROSITE" id="PS51017">
    <property type="entry name" value="CCT"/>
    <property type="match status" value="2"/>
</dbReference>
<evidence type="ECO:0000256" key="13">
    <source>
        <dbReference type="SAM" id="MobiDB-lite"/>
    </source>
</evidence>
<evidence type="ECO:0008006" key="18">
    <source>
        <dbReference type="Google" id="ProtNLM"/>
    </source>
</evidence>
<protein>
    <recommendedName>
        <fullName evidence="18">GATA transcription factor 19-like</fullName>
    </recommendedName>
</protein>
<evidence type="ECO:0000256" key="12">
    <source>
        <dbReference type="PROSITE-ProRule" id="PRU00357"/>
    </source>
</evidence>
<dbReference type="InterPro" id="IPR013088">
    <property type="entry name" value="Znf_NHR/GATA"/>
</dbReference>